<proteinExistence type="predicted"/>
<comment type="function">
    <text evidence="3">Required for resistance to DNA-damaging agents.</text>
</comment>
<dbReference type="SUPFAM" id="SSF52402">
    <property type="entry name" value="Adenine nucleotide alpha hydrolases-like"/>
    <property type="match status" value="2"/>
</dbReference>
<dbReference type="EMBL" id="JASZZN010000011">
    <property type="protein sequence ID" value="MDM4016923.1"/>
    <property type="molecule type" value="Genomic_DNA"/>
</dbReference>
<organism evidence="5 6">
    <name type="scientific">Roseiconus lacunae</name>
    <dbReference type="NCBI Taxonomy" id="2605694"/>
    <lineage>
        <taxon>Bacteria</taxon>
        <taxon>Pseudomonadati</taxon>
        <taxon>Planctomycetota</taxon>
        <taxon>Planctomycetia</taxon>
        <taxon>Pirellulales</taxon>
        <taxon>Pirellulaceae</taxon>
        <taxon>Roseiconus</taxon>
    </lineage>
</organism>
<dbReference type="PANTHER" id="PTHR47892:SF1">
    <property type="entry name" value="UNIVERSAL STRESS PROTEIN E"/>
    <property type="match status" value="1"/>
</dbReference>
<feature type="domain" description="UspA" evidence="4">
    <location>
        <begin position="152"/>
        <end position="299"/>
    </location>
</feature>
<dbReference type="CDD" id="cd00293">
    <property type="entry name" value="USP-like"/>
    <property type="match status" value="1"/>
</dbReference>
<dbReference type="PANTHER" id="PTHR47892">
    <property type="entry name" value="UNIVERSAL STRESS PROTEIN E"/>
    <property type="match status" value="1"/>
</dbReference>
<accession>A0ABT7PKB3</accession>
<comment type="subcellular location">
    <subcellularLocation>
        <location evidence="1">Cytoplasm</location>
    </subcellularLocation>
</comment>
<feature type="domain" description="UspA" evidence="4">
    <location>
        <begin position="4"/>
        <end position="143"/>
    </location>
</feature>
<evidence type="ECO:0000256" key="1">
    <source>
        <dbReference type="ARBA" id="ARBA00004496"/>
    </source>
</evidence>
<comment type="caution">
    <text evidence="5">The sequence shown here is derived from an EMBL/GenBank/DDBJ whole genome shotgun (WGS) entry which is preliminary data.</text>
</comment>
<evidence type="ECO:0000313" key="6">
    <source>
        <dbReference type="Proteomes" id="UP001239462"/>
    </source>
</evidence>
<sequence>MHCFNNILVYVGSTDSKNALGRAFEIAKENGAKVTLMDVIKPVPSAIALLSSEIDPNEMERLLQEDRAKKLQELAGEFESGNAEVTVLVRSGDPAHEITRRVMRHGHDLVIKTADGESVAGQLFGSISRSLLRLCPCPVWLLKPQVHGDFDQILAAVDLDATDDTHRNLNDQLLQLASAIARLDNATLHVGSAWSLWMEQSLRRRAGDDEIDQAIRAQETRIAQGLNDLIGKVDTDGIEVQTHLVRGNAANEIFAVAEKVEADLIVMGTVCRTGVAGFLIGNTAENLLSNVTCSILAVKPDGFQSPVNVDDNGDSQEVILPLV</sequence>
<dbReference type="InterPro" id="IPR006016">
    <property type="entry name" value="UspA"/>
</dbReference>
<dbReference type="Proteomes" id="UP001239462">
    <property type="component" value="Unassembled WGS sequence"/>
</dbReference>
<evidence type="ECO:0000256" key="3">
    <source>
        <dbReference type="ARBA" id="ARBA00037131"/>
    </source>
</evidence>
<protein>
    <submittedName>
        <fullName evidence="5">Universal stress protein</fullName>
    </submittedName>
</protein>
<dbReference type="Pfam" id="PF00582">
    <property type="entry name" value="Usp"/>
    <property type="match status" value="2"/>
</dbReference>
<dbReference type="Gene3D" id="3.40.50.12370">
    <property type="match status" value="1"/>
</dbReference>
<evidence type="ECO:0000259" key="4">
    <source>
        <dbReference type="Pfam" id="PF00582"/>
    </source>
</evidence>
<keyword evidence="6" id="KW-1185">Reference proteome</keyword>
<keyword evidence="2" id="KW-0963">Cytoplasm</keyword>
<evidence type="ECO:0000313" key="5">
    <source>
        <dbReference type="EMBL" id="MDM4016923.1"/>
    </source>
</evidence>
<evidence type="ECO:0000256" key="2">
    <source>
        <dbReference type="ARBA" id="ARBA00022490"/>
    </source>
</evidence>
<name>A0ABT7PKB3_9BACT</name>
<gene>
    <name evidence="5" type="ORF">QTN89_15860</name>
</gene>
<dbReference type="RefSeq" id="WP_149498317.1">
    <property type="nucleotide sequence ID" value="NZ_CP141221.1"/>
</dbReference>
<reference evidence="5 6" key="1">
    <citation type="submission" date="2023-06" db="EMBL/GenBank/DDBJ databases">
        <title>Roseiconus lacunae JC819 isolated from Gulf of Mannar region, Tamil Nadu.</title>
        <authorList>
            <person name="Pk S."/>
            <person name="Ch S."/>
            <person name="Ch V.R."/>
        </authorList>
    </citation>
    <scope>NUCLEOTIDE SEQUENCE [LARGE SCALE GENOMIC DNA]</scope>
    <source>
        <strain evidence="5 6">JC819</strain>
    </source>
</reference>